<evidence type="ECO:0000259" key="1">
    <source>
        <dbReference type="PROSITE" id="PS50011"/>
    </source>
</evidence>
<evidence type="ECO:0000313" key="2">
    <source>
        <dbReference type="EMBL" id="KIO31605.1"/>
    </source>
</evidence>
<evidence type="ECO:0000313" key="3">
    <source>
        <dbReference type="Proteomes" id="UP000054248"/>
    </source>
</evidence>
<dbReference type="Pfam" id="PF07714">
    <property type="entry name" value="PK_Tyr_Ser-Thr"/>
    <property type="match status" value="1"/>
</dbReference>
<dbReference type="PIRSF" id="PIRSF000654">
    <property type="entry name" value="Integrin-linked_kinase"/>
    <property type="match status" value="1"/>
</dbReference>
<reference evidence="2 3" key="1">
    <citation type="submission" date="2014-04" db="EMBL/GenBank/DDBJ databases">
        <authorList>
            <consortium name="DOE Joint Genome Institute"/>
            <person name="Kuo A."/>
            <person name="Girlanda M."/>
            <person name="Perotto S."/>
            <person name="Kohler A."/>
            <person name="Nagy L.G."/>
            <person name="Floudas D."/>
            <person name="Copeland A."/>
            <person name="Barry K.W."/>
            <person name="Cichocki N."/>
            <person name="Veneault-Fourrey C."/>
            <person name="LaButti K."/>
            <person name="Lindquist E.A."/>
            <person name="Lipzen A."/>
            <person name="Lundell T."/>
            <person name="Morin E."/>
            <person name="Murat C."/>
            <person name="Sun H."/>
            <person name="Tunlid A."/>
            <person name="Henrissat B."/>
            <person name="Grigoriev I.V."/>
            <person name="Hibbett D.S."/>
            <person name="Martin F."/>
            <person name="Nordberg H.P."/>
            <person name="Cantor M.N."/>
            <person name="Hua S.X."/>
        </authorList>
    </citation>
    <scope>NUCLEOTIDE SEQUENCE [LARGE SCALE GENOMIC DNA]</scope>
    <source>
        <strain evidence="2 3">MUT 4182</strain>
    </source>
</reference>
<dbReference type="InterPro" id="IPR011009">
    <property type="entry name" value="Kinase-like_dom_sf"/>
</dbReference>
<dbReference type="InterPro" id="IPR000719">
    <property type="entry name" value="Prot_kinase_dom"/>
</dbReference>
<gene>
    <name evidence="2" type="ORF">M407DRAFT_67752</name>
</gene>
<dbReference type="PROSITE" id="PS50011">
    <property type="entry name" value="PROTEIN_KINASE_DOM"/>
    <property type="match status" value="1"/>
</dbReference>
<dbReference type="HOGENOM" id="CLU_000288_7_18_1"/>
<dbReference type="AlphaFoldDB" id="A0A0C3QI03"/>
<protein>
    <recommendedName>
        <fullName evidence="1">Protein kinase domain-containing protein</fullName>
    </recommendedName>
</protein>
<reference evidence="3" key="2">
    <citation type="submission" date="2015-01" db="EMBL/GenBank/DDBJ databases">
        <title>Evolutionary Origins and Diversification of the Mycorrhizal Mutualists.</title>
        <authorList>
            <consortium name="DOE Joint Genome Institute"/>
            <consortium name="Mycorrhizal Genomics Consortium"/>
            <person name="Kohler A."/>
            <person name="Kuo A."/>
            <person name="Nagy L.G."/>
            <person name="Floudas D."/>
            <person name="Copeland A."/>
            <person name="Barry K.W."/>
            <person name="Cichocki N."/>
            <person name="Veneault-Fourrey C."/>
            <person name="LaButti K."/>
            <person name="Lindquist E.A."/>
            <person name="Lipzen A."/>
            <person name="Lundell T."/>
            <person name="Morin E."/>
            <person name="Murat C."/>
            <person name="Riley R."/>
            <person name="Ohm R."/>
            <person name="Sun H."/>
            <person name="Tunlid A."/>
            <person name="Henrissat B."/>
            <person name="Grigoriev I.V."/>
            <person name="Hibbett D.S."/>
            <person name="Martin F."/>
        </authorList>
    </citation>
    <scope>NUCLEOTIDE SEQUENCE [LARGE SCALE GENOMIC DNA]</scope>
    <source>
        <strain evidence="3">MUT 4182</strain>
    </source>
</reference>
<dbReference type="Gene3D" id="1.10.510.10">
    <property type="entry name" value="Transferase(Phosphotransferase) domain 1"/>
    <property type="match status" value="1"/>
</dbReference>
<keyword evidence="3" id="KW-1185">Reference proteome</keyword>
<dbReference type="STRING" id="1051891.A0A0C3QI03"/>
<dbReference type="GO" id="GO:0005524">
    <property type="term" value="F:ATP binding"/>
    <property type="evidence" value="ECO:0007669"/>
    <property type="project" value="InterPro"/>
</dbReference>
<accession>A0A0C3QI03</accession>
<sequence>RLRRETTIWAQLNHPNILPFLGYQVVDGTPRLASPWMDQGTLTEYLKTHPNISNSDKLTLVGARLAFLHGSLPPIAHGELEPQNILITDELTAVICNLENSRVVLEGHTGLTTSEFAFGSPQFQAKELISGEPLPTGMSDIYAMGGVILETMSGMKPFHRARTPGMVMLWIATDQMPHPKDHPGLPLDDPLWPFLRQCWSPRPEERPTAVDVIEQVRAEKPRFPSELADLDFVGRS</sequence>
<feature type="non-terminal residue" evidence="2">
    <location>
        <position position="1"/>
    </location>
</feature>
<dbReference type="Proteomes" id="UP000054248">
    <property type="component" value="Unassembled WGS sequence"/>
</dbReference>
<name>A0A0C3QI03_9AGAM</name>
<dbReference type="PANTHER" id="PTHR44329:SF214">
    <property type="entry name" value="PROTEIN KINASE DOMAIN-CONTAINING PROTEIN"/>
    <property type="match status" value="1"/>
</dbReference>
<dbReference type="InterPro" id="IPR001245">
    <property type="entry name" value="Ser-Thr/Tyr_kinase_cat_dom"/>
</dbReference>
<dbReference type="EMBL" id="KN822961">
    <property type="protein sequence ID" value="KIO31605.1"/>
    <property type="molecule type" value="Genomic_DNA"/>
</dbReference>
<feature type="domain" description="Protein kinase" evidence="1">
    <location>
        <begin position="1"/>
        <end position="223"/>
    </location>
</feature>
<dbReference type="InterPro" id="IPR051681">
    <property type="entry name" value="Ser/Thr_Kinases-Pseudokinases"/>
</dbReference>
<proteinExistence type="predicted"/>
<dbReference type="SUPFAM" id="SSF56112">
    <property type="entry name" value="Protein kinase-like (PK-like)"/>
    <property type="match status" value="1"/>
</dbReference>
<organism evidence="2 3">
    <name type="scientific">Tulasnella calospora MUT 4182</name>
    <dbReference type="NCBI Taxonomy" id="1051891"/>
    <lineage>
        <taxon>Eukaryota</taxon>
        <taxon>Fungi</taxon>
        <taxon>Dikarya</taxon>
        <taxon>Basidiomycota</taxon>
        <taxon>Agaricomycotina</taxon>
        <taxon>Agaricomycetes</taxon>
        <taxon>Cantharellales</taxon>
        <taxon>Tulasnellaceae</taxon>
        <taxon>Tulasnella</taxon>
    </lineage>
</organism>
<dbReference type="PANTHER" id="PTHR44329">
    <property type="entry name" value="SERINE/THREONINE-PROTEIN KINASE TNNI3K-RELATED"/>
    <property type="match status" value="1"/>
</dbReference>
<dbReference type="GO" id="GO:0004674">
    <property type="term" value="F:protein serine/threonine kinase activity"/>
    <property type="evidence" value="ECO:0007669"/>
    <property type="project" value="TreeGrafter"/>
</dbReference>
<dbReference type="OrthoDB" id="346907at2759"/>